<evidence type="ECO:0000313" key="2">
    <source>
        <dbReference type="EMBL" id="CAL1672676.1"/>
    </source>
</evidence>
<gene>
    <name evidence="2" type="ORF">LPLAT_LOCUS10575</name>
</gene>
<feature type="domain" description="Retrovirus-related Pol polyprotein from transposon TNT 1-94-like beta-barrel" evidence="1">
    <location>
        <begin position="6"/>
        <end position="52"/>
    </location>
</feature>
<organism evidence="2 3">
    <name type="scientific">Lasius platythorax</name>
    <dbReference type="NCBI Taxonomy" id="488582"/>
    <lineage>
        <taxon>Eukaryota</taxon>
        <taxon>Metazoa</taxon>
        <taxon>Ecdysozoa</taxon>
        <taxon>Arthropoda</taxon>
        <taxon>Hexapoda</taxon>
        <taxon>Insecta</taxon>
        <taxon>Pterygota</taxon>
        <taxon>Neoptera</taxon>
        <taxon>Endopterygota</taxon>
        <taxon>Hymenoptera</taxon>
        <taxon>Apocrita</taxon>
        <taxon>Aculeata</taxon>
        <taxon>Formicoidea</taxon>
        <taxon>Formicidae</taxon>
        <taxon>Formicinae</taxon>
        <taxon>Lasius</taxon>
        <taxon>Lasius</taxon>
    </lineage>
</organism>
<keyword evidence="3" id="KW-1185">Reference proteome</keyword>
<dbReference type="Pfam" id="PF22936">
    <property type="entry name" value="Pol_BBD"/>
    <property type="match status" value="1"/>
</dbReference>
<protein>
    <recommendedName>
        <fullName evidence="1">Retrovirus-related Pol polyprotein from transposon TNT 1-94-like beta-barrel domain-containing protein</fullName>
    </recommendedName>
</protein>
<dbReference type="Proteomes" id="UP001497644">
    <property type="component" value="Unassembled WGS sequence"/>
</dbReference>
<proteinExistence type="predicted"/>
<dbReference type="EMBL" id="CAXIPU020000808">
    <property type="protein sequence ID" value="CAL1672676.1"/>
    <property type="molecule type" value="Genomic_DNA"/>
</dbReference>
<accession>A0AAV2MYL2</accession>
<evidence type="ECO:0000313" key="3">
    <source>
        <dbReference type="Proteomes" id="UP001497644"/>
    </source>
</evidence>
<evidence type="ECO:0000259" key="1">
    <source>
        <dbReference type="Pfam" id="PF22936"/>
    </source>
</evidence>
<comment type="caution">
    <text evidence="2">The sequence shown here is derived from an EMBL/GenBank/DDBJ whole genome shotgun (WGS) entry which is preliminary data.</text>
</comment>
<dbReference type="AlphaFoldDB" id="A0AAV2MYL2"/>
<dbReference type="InterPro" id="IPR054722">
    <property type="entry name" value="PolX-like_BBD"/>
</dbReference>
<name>A0AAV2MYL2_9HYME</name>
<sequence>MIDNEWIADSGASCHMAKDKSWFVDLKIENSNLTLADAGHLKAEGVGSVARSSDGQELNGNPGNYLTYCLFQVFRRIFFQWEQ</sequence>
<reference evidence="2" key="1">
    <citation type="submission" date="2024-04" db="EMBL/GenBank/DDBJ databases">
        <authorList>
            <consortium name="Molecular Ecology Group"/>
        </authorList>
    </citation>
    <scope>NUCLEOTIDE SEQUENCE</scope>
</reference>